<dbReference type="AlphaFoldDB" id="A0AAV6V3Y0"/>
<keyword evidence="3" id="KW-0433">Leucine-rich repeat</keyword>
<dbReference type="InterPro" id="IPR000483">
    <property type="entry name" value="Cys-rich_flank_reg_C"/>
</dbReference>
<dbReference type="InterPro" id="IPR001611">
    <property type="entry name" value="Leu-rich_rpt"/>
</dbReference>
<feature type="domain" description="LRRCT" evidence="11">
    <location>
        <begin position="385"/>
        <end position="439"/>
    </location>
</feature>
<dbReference type="SMART" id="SM00369">
    <property type="entry name" value="LRR_TYP"/>
    <property type="match status" value="11"/>
</dbReference>
<accession>A0AAV6V3Y0</accession>
<evidence type="ECO:0000256" key="4">
    <source>
        <dbReference type="ARBA" id="ARBA00022692"/>
    </source>
</evidence>
<evidence type="ECO:0000256" key="1">
    <source>
        <dbReference type="ARBA" id="ARBA00004236"/>
    </source>
</evidence>
<keyword evidence="4 9" id="KW-0812">Transmembrane</keyword>
<dbReference type="SUPFAM" id="SSF52058">
    <property type="entry name" value="L domain-like"/>
    <property type="match status" value="1"/>
</dbReference>
<dbReference type="EMBL" id="JAFNEN010000166">
    <property type="protein sequence ID" value="KAG8191107.1"/>
    <property type="molecule type" value="Genomic_DNA"/>
</dbReference>
<evidence type="ECO:0000256" key="10">
    <source>
        <dbReference type="SAM" id="SignalP"/>
    </source>
</evidence>
<evidence type="ECO:0000259" key="11">
    <source>
        <dbReference type="SMART" id="SM00082"/>
    </source>
</evidence>
<organism evidence="12 13">
    <name type="scientific">Oedothorax gibbosus</name>
    <dbReference type="NCBI Taxonomy" id="931172"/>
    <lineage>
        <taxon>Eukaryota</taxon>
        <taxon>Metazoa</taxon>
        <taxon>Ecdysozoa</taxon>
        <taxon>Arthropoda</taxon>
        <taxon>Chelicerata</taxon>
        <taxon>Arachnida</taxon>
        <taxon>Araneae</taxon>
        <taxon>Araneomorphae</taxon>
        <taxon>Entelegynae</taxon>
        <taxon>Araneoidea</taxon>
        <taxon>Linyphiidae</taxon>
        <taxon>Erigoninae</taxon>
        <taxon>Oedothorax</taxon>
    </lineage>
</organism>
<dbReference type="Gene3D" id="3.80.10.10">
    <property type="entry name" value="Ribonuclease Inhibitor"/>
    <property type="match status" value="3"/>
</dbReference>
<gene>
    <name evidence="12" type="ORF">JTE90_010031</name>
</gene>
<keyword evidence="5 10" id="KW-0732">Signal</keyword>
<dbReference type="Pfam" id="PF13855">
    <property type="entry name" value="LRR_8"/>
    <property type="match status" value="3"/>
</dbReference>
<evidence type="ECO:0000256" key="7">
    <source>
        <dbReference type="ARBA" id="ARBA00022989"/>
    </source>
</evidence>
<keyword evidence="13" id="KW-1185">Reference proteome</keyword>
<dbReference type="Proteomes" id="UP000827092">
    <property type="component" value="Unassembled WGS sequence"/>
</dbReference>
<evidence type="ECO:0000256" key="9">
    <source>
        <dbReference type="SAM" id="Phobius"/>
    </source>
</evidence>
<evidence type="ECO:0000256" key="5">
    <source>
        <dbReference type="ARBA" id="ARBA00022729"/>
    </source>
</evidence>
<feature type="signal peptide" evidence="10">
    <location>
        <begin position="1"/>
        <end position="32"/>
    </location>
</feature>
<dbReference type="FunFam" id="3.80.10.10:FF:000611">
    <property type="entry name" value="Capricious, isoform E"/>
    <property type="match status" value="1"/>
</dbReference>
<dbReference type="SMART" id="SM00082">
    <property type="entry name" value="LRRCT"/>
    <property type="match status" value="1"/>
</dbReference>
<dbReference type="InterPro" id="IPR050541">
    <property type="entry name" value="LRR_TM_domain-containing"/>
</dbReference>
<dbReference type="PANTHER" id="PTHR24369">
    <property type="entry name" value="ANTIGEN BSP, PUTATIVE-RELATED"/>
    <property type="match status" value="1"/>
</dbReference>
<keyword evidence="6" id="KW-0677">Repeat</keyword>
<feature type="chain" id="PRO_5043529442" description="LRRCT domain-containing protein" evidence="10">
    <location>
        <begin position="33"/>
        <end position="517"/>
    </location>
</feature>
<name>A0AAV6V3Y0_9ARAC</name>
<dbReference type="FunFam" id="3.80.10.10:FF:001438">
    <property type="entry name" value="Uncharacterized protein"/>
    <property type="match status" value="1"/>
</dbReference>
<dbReference type="PROSITE" id="PS51450">
    <property type="entry name" value="LRR"/>
    <property type="match status" value="3"/>
</dbReference>
<dbReference type="InterPro" id="IPR032675">
    <property type="entry name" value="LRR_dom_sf"/>
</dbReference>
<proteinExistence type="predicted"/>
<protein>
    <recommendedName>
        <fullName evidence="11">LRRCT domain-containing protein</fullName>
    </recommendedName>
</protein>
<dbReference type="GO" id="GO:0005886">
    <property type="term" value="C:plasma membrane"/>
    <property type="evidence" value="ECO:0007669"/>
    <property type="project" value="UniProtKB-SubCell"/>
</dbReference>
<keyword evidence="8 9" id="KW-0472">Membrane</keyword>
<comment type="subcellular location">
    <subcellularLocation>
        <location evidence="1">Cell membrane</location>
    </subcellularLocation>
</comment>
<keyword evidence="7 9" id="KW-1133">Transmembrane helix</keyword>
<evidence type="ECO:0000313" key="13">
    <source>
        <dbReference type="Proteomes" id="UP000827092"/>
    </source>
</evidence>
<keyword evidence="2" id="KW-1003">Cell membrane</keyword>
<evidence type="ECO:0000313" key="12">
    <source>
        <dbReference type="EMBL" id="KAG8191107.1"/>
    </source>
</evidence>
<evidence type="ECO:0000256" key="6">
    <source>
        <dbReference type="ARBA" id="ARBA00022737"/>
    </source>
</evidence>
<sequence>MKAGCSSRKQGPSSAIGAIFFLCALLWGGAHGFCPFRCLCNEDTLTVWCDGAALDVVPITLNPVLQELHLNGNKIKSIAASFTVYQNLKFLDMSQNLLSSLGKDNFLEQKHLRVLHLNSNRVTGLKKKAFVGLSALKILRLDGNVIAEIDDEVFEPLYSLENLDLSRNSISSLSSSSFSGLLNLKELLLRDNKLTRIPTDSFQNVRSLKSLDLGMNDMRLVPKDSFHSLHRLQVLSLDSCGIHIIENGAFLGLESIVSLFLQDNELQNVPIDVLLDIPFLQELHVGKNKLRSLGPNDFKGMRSLRTISVNGEDLLETIENGTFADAHQLERLIISHNKVLGHVEPGTFRGLDNLRFLSLRGNQFTTFHEDMLPWDKLDVFDVRDNPLICNCSLMWLWALLKRENFTSYGEDVTRVRCKSPPIVSDQLLLDVGPDELDCQYRSLKQILAVALTGTAVIVAAVVVLIFWHRYKYAAKQKNKLGQSKRTLYQYGQNSENFSPILSQIVQQPFKSPAIAEL</sequence>
<feature type="transmembrane region" description="Helical" evidence="9">
    <location>
        <begin position="446"/>
        <end position="467"/>
    </location>
</feature>
<evidence type="ECO:0000256" key="2">
    <source>
        <dbReference type="ARBA" id="ARBA00022475"/>
    </source>
</evidence>
<comment type="caution">
    <text evidence="12">The sequence shown here is derived from an EMBL/GenBank/DDBJ whole genome shotgun (WGS) entry which is preliminary data.</text>
</comment>
<dbReference type="PANTHER" id="PTHR24369:SF210">
    <property type="entry name" value="CHAOPTIN-RELATED"/>
    <property type="match status" value="1"/>
</dbReference>
<dbReference type="InterPro" id="IPR003591">
    <property type="entry name" value="Leu-rich_rpt_typical-subtyp"/>
</dbReference>
<reference evidence="12 13" key="1">
    <citation type="journal article" date="2022" name="Nat. Ecol. Evol.">
        <title>A masculinizing supergene underlies an exaggerated male reproductive morph in a spider.</title>
        <authorList>
            <person name="Hendrickx F."/>
            <person name="De Corte Z."/>
            <person name="Sonet G."/>
            <person name="Van Belleghem S.M."/>
            <person name="Kostlbacher S."/>
            <person name="Vangestel C."/>
        </authorList>
    </citation>
    <scope>NUCLEOTIDE SEQUENCE [LARGE SCALE GENOMIC DNA]</scope>
    <source>
        <strain evidence="12">W744_W776</strain>
    </source>
</reference>
<evidence type="ECO:0000256" key="8">
    <source>
        <dbReference type="ARBA" id="ARBA00023136"/>
    </source>
</evidence>
<evidence type="ECO:0000256" key="3">
    <source>
        <dbReference type="ARBA" id="ARBA00022614"/>
    </source>
</evidence>